<dbReference type="PROSITE" id="PS50103">
    <property type="entry name" value="ZF_C3H1"/>
    <property type="match status" value="2"/>
</dbReference>
<dbReference type="SUPFAM" id="SSF90229">
    <property type="entry name" value="CCCH zinc finger"/>
    <property type="match status" value="2"/>
</dbReference>
<evidence type="ECO:0000313" key="7">
    <source>
        <dbReference type="EMBL" id="GJQ12208.1"/>
    </source>
</evidence>
<dbReference type="PANTHER" id="PTHR12547:SF18">
    <property type="entry name" value="PROTEIN TIS11"/>
    <property type="match status" value="1"/>
</dbReference>
<dbReference type="Pfam" id="PF00642">
    <property type="entry name" value="zf-CCCH"/>
    <property type="match status" value="2"/>
</dbReference>
<evidence type="ECO:0000313" key="8">
    <source>
        <dbReference type="Proteomes" id="UP001061958"/>
    </source>
</evidence>
<feature type="domain" description="C3H1-type" evidence="6">
    <location>
        <begin position="285"/>
        <end position="313"/>
    </location>
</feature>
<gene>
    <name evidence="7" type="ORF">GpartN1_g3999.t1</name>
</gene>
<evidence type="ECO:0000256" key="1">
    <source>
        <dbReference type="ARBA" id="ARBA00022723"/>
    </source>
</evidence>
<protein>
    <recommendedName>
        <fullName evidence="6">C3H1-type domain-containing protein</fullName>
    </recommendedName>
</protein>
<accession>A0A9C7PWN4</accession>
<dbReference type="FunFam" id="4.10.1000.10:FF:000002">
    <property type="entry name" value="Zinc finger protein 36, C3H1 type-like 1"/>
    <property type="match status" value="1"/>
</dbReference>
<keyword evidence="3 5" id="KW-0863">Zinc-finger</keyword>
<evidence type="ECO:0000256" key="3">
    <source>
        <dbReference type="ARBA" id="ARBA00022771"/>
    </source>
</evidence>
<dbReference type="FunFam" id="4.10.1000.10:FF:000001">
    <property type="entry name" value="zinc finger CCCH domain-containing protein 15-like"/>
    <property type="match status" value="1"/>
</dbReference>
<organism evidence="7 8">
    <name type="scientific">Galdieria partita</name>
    <dbReference type="NCBI Taxonomy" id="83374"/>
    <lineage>
        <taxon>Eukaryota</taxon>
        <taxon>Rhodophyta</taxon>
        <taxon>Bangiophyceae</taxon>
        <taxon>Galdieriales</taxon>
        <taxon>Galdieriaceae</taxon>
        <taxon>Galdieria</taxon>
    </lineage>
</organism>
<dbReference type="SMART" id="SM00356">
    <property type="entry name" value="ZnF_C3H1"/>
    <property type="match status" value="2"/>
</dbReference>
<feature type="domain" description="C3H1-type" evidence="6">
    <location>
        <begin position="247"/>
        <end position="275"/>
    </location>
</feature>
<dbReference type="AlphaFoldDB" id="A0A9C7PWN4"/>
<dbReference type="InterPro" id="IPR045877">
    <property type="entry name" value="ZFP36-like"/>
</dbReference>
<sequence length="359" mass="40745">MITKVDNPMSFVHSEHFMNYSSAVSCLASVALESQHNCGQTEYTSFSRTERLPEEAPRVNPCVQLGSLRGSRESNSRIEETCKSLDGLEESRIIYEEKSSGGSGVECNLRDDPSELSTSNVLQTMDKFEYSICHSPMEEHKDNAQYSYTPGCATKDNHSSRTPNFCSLEPIFSMQSSGVQDTSIMPIFLYRNQFPSNSTVYDTVSWTQWFHPSFLSSSAWKIPNTKSRECHTVPWNETESKVSCNDLYKTELCRSFMETGFCRYHSKCQFAHGVEELRPVKRHPKYKTRLCKNFVENGTCPYGSRCRFIHGSSGASSFEGLQTDLLLAVQGISLGKERRHSRLPVFQTLEEKSDDIHTK</sequence>
<comment type="caution">
    <text evidence="7">The sequence shown here is derived from an EMBL/GenBank/DDBJ whole genome shotgun (WGS) entry which is preliminary data.</text>
</comment>
<dbReference type="GO" id="GO:0003729">
    <property type="term" value="F:mRNA binding"/>
    <property type="evidence" value="ECO:0007669"/>
    <property type="project" value="InterPro"/>
</dbReference>
<keyword evidence="4 5" id="KW-0862">Zinc</keyword>
<evidence type="ECO:0000259" key="6">
    <source>
        <dbReference type="PROSITE" id="PS50103"/>
    </source>
</evidence>
<dbReference type="OrthoDB" id="410307at2759"/>
<proteinExistence type="predicted"/>
<name>A0A9C7PWN4_9RHOD</name>
<dbReference type="Gene3D" id="4.10.1000.10">
    <property type="entry name" value="Zinc finger, CCCH-type"/>
    <property type="match status" value="2"/>
</dbReference>
<dbReference type="PANTHER" id="PTHR12547">
    <property type="entry name" value="CCCH ZINC FINGER/TIS11-RELATED"/>
    <property type="match status" value="1"/>
</dbReference>
<keyword evidence="8" id="KW-1185">Reference proteome</keyword>
<reference evidence="7" key="1">
    <citation type="journal article" date="2022" name="Proc. Natl. Acad. Sci. U.S.A.">
        <title>Life cycle and functional genomics of the unicellular red alga Galdieria for elucidating algal and plant evolution and industrial use.</title>
        <authorList>
            <person name="Hirooka S."/>
            <person name="Itabashi T."/>
            <person name="Ichinose T.M."/>
            <person name="Onuma R."/>
            <person name="Fujiwara T."/>
            <person name="Yamashita S."/>
            <person name="Jong L.W."/>
            <person name="Tomita R."/>
            <person name="Iwane A.H."/>
            <person name="Miyagishima S.Y."/>
        </authorList>
    </citation>
    <scope>NUCLEOTIDE SEQUENCE</scope>
    <source>
        <strain evidence="7">NBRC 102759</strain>
    </source>
</reference>
<dbReference type="InterPro" id="IPR036855">
    <property type="entry name" value="Znf_CCCH_sf"/>
</dbReference>
<feature type="zinc finger region" description="C3H1-type" evidence="5">
    <location>
        <begin position="285"/>
        <end position="313"/>
    </location>
</feature>
<evidence type="ECO:0000256" key="2">
    <source>
        <dbReference type="ARBA" id="ARBA00022737"/>
    </source>
</evidence>
<dbReference type="GO" id="GO:0008270">
    <property type="term" value="F:zinc ion binding"/>
    <property type="evidence" value="ECO:0007669"/>
    <property type="project" value="UniProtKB-KW"/>
</dbReference>
<feature type="zinc finger region" description="C3H1-type" evidence="5">
    <location>
        <begin position="247"/>
        <end position="275"/>
    </location>
</feature>
<dbReference type="Proteomes" id="UP001061958">
    <property type="component" value="Unassembled WGS sequence"/>
</dbReference>
<dbReference type="PROSITE" id="PS51257">
    <property type="entry name" value="PROKAR_LIPOPROTEIN"/>
    <property type="match status" value="1"/>
</dbReference>
<reference evidence="7" key="2">
    <citation type="submission" date="2022-01" db="EMBL/GenBank/DDBJ databases">
        <authorList>
            <person name="Hirooka S."/>
            <person name="Miyagishima S.Y."/>
        </authorList>
    </citation>
    <scope>NUCLEOTIDE SEQUENCE</scope>
    <source>
        <strain evidence="7">NBRC 102759</strain>
    </source>
</reference>
<evidence type="ECO:0000256" key="5">
    <source>
        <dbReference type="PROSITE-ProRule" id="PRU00723"/>
    </source>
</evidence>
<keyword evidence="1 5" id="KW-0479">Metal-binding</keyword>
<dbReference type="EMBL" id="BQMJ01000031">
    <property type="protein sequence ID" value="GJQ12208.1"/>
    <property type="molecule type" value="Genomic_DNA"/>
</dbReference>
<keyword evidence="2" id="KW-0677">Repeat</keyword>
<dbReference type="InterPro" id="IPR000571">
    <property type="entry name" value="Znf_CCCH"/>
</dbReference>
<evidence type="ECO:0000256" key="4">
    <source>
        <dbReference type="ARBA" id="ARBA00022833"/>
    </source>
</evidence>